<keyword evidence="1" id="KW-0812">Transmembrane</keyword>
<keyword evidence="1" id="KW-0472">Membrane</keyword>
<dbReference type="AlphaFoldDB" id="A0A0K1EBF7"/>
<protein>
    <submittedName>
        <fullName evidence="2">Uncharacterized protein</fullName>
    </submittedName>
</protein>
<proteinExistence type="predicted"/>
<evidence type="ECO:0000313" key="2">
    <source>
        <dbReference type="EMBL" id="AKT38195.1"/>
    </source>
</evidence>
<accession>A0A0K1EBF7</accession>
<organism evidence="2 3">
    <name type="scientific">Chondromyces crocatus</name>
    <dbReference type="NCBI Taxonomy" id="52"/>
    <lineage>
        <taxon>Bacteria</taxon>
        <taxon>Pseudomonadati</taxon>
        <taxon>Myxococcota</taxon>
        <taxon>Polyangia</taxon>
        <taxon>Polyangiales</taxon>
        <taxon>Polyangiaceae</taxon>
        <taxon>Chondromyces</taxon>
    </lineage>
</organism>
<evidence type="ECO:0000256" key="1">
    <source>
        <dbReference type="SAM" id="Phobius"/>
    </source>
</evidence>
<feature type="transmembrane region" description="Helical" evidence="1">
    <location>
        <begin position="12"/>
        <end position="34"/>
    </location>
</feature>
<dbReference type="EMBL" id="CP012159">
    <property type="protein sequence ID" value="AKT38195.1"/>
    <property type="molecule type" value="Genomic_DNA"/>
</dbReference>
<dbReference type="STRING" id="52.CMC5_023380"/>
<dbReference type="KEGG" id="ccro:CMC5_023380"/>
<feature type="transmembrane region" description="Helical" evidence="1">
    <location>
        <begin position="40"/>
        <end position="62"/>
    </location>
</feature>
<feature type="transmembrane region" description="Helical" evidence="1">
    <location>
        <begin position="69"/>
        <end position="86"/>
    </location>
</feature>
<dbReference type="RefSeq" id="WP_156338471.1">
    <property type="nucleotide sequence ID" value="NZ_CP012159.1"/>
</dbReference>
<sequence>MKVEGGRRWAHVTVALLGAPLTAFVLVVVLTTLMPGSPDVRLLTAMLSVFPVMAAAACLAWWSRSSGRAWVICFALIAFSLLVHRLK</sequence>
<keyword evidence="1" id="KW-1133">Transmembrane helix</keyword>
<dbReference type="Proteomes" id="UP000067626">
    <property type="component" value="Chromosome"/>
</dbReference>
<keyword evidence="3" id="KW-1185">Reference proteome</keyword>
<evidence type="ECO:0000313" key="3">
    <source>
        <dbReference type="Proteomes" id="UP000067626"/>
    </source>
</evidence>
<reference evidence="2 3" key="1">
    <citation type="submission" date="2015-07" db="EMBL/GenBank/DDBJ databases">
        <title>Genome analysis of myxobacterium Chondromyces crocatus Cm c5 reveals a high potential for natural compound synthesis and the genetic basis for the loss of fruiting body formation.</title>
        <authorList>
            <person name="Zaburannyi N."/>
            <person name="Bunk B."/>
            <person name="Maier J."/>
            <person name="Overmann J."/>
            <person name="Mueller R."/>
        </authorList>
    </citation>
    <scope>NUCLEOTIDE SEQUENCE [LARGE SCALE GENOMIC DNA]</scope>
    <source>
        <strain evidence="2 3">Cm c5</strain>
    </source>
</reference>
<gene>
    <name evidence="2" type="ORF">CMC5_023380</name>
</gene>
<name>A0A0K1EBF7_CHOCO</name>